<keyword evidence="2" id="KW-1185">Reference proteome</keyword>
<reference evidence="1 2" key="1">
    <citation type="submission" date="2022-01" db="EMBL/GenBank/DDBJ databases">
        <authorList>
            <person name="Xiong W."/>
            <person name="Schranz E."/>
        </authorList>
    </citation>
    <scope>NUCLEOTIDE SEQUENCE [LARGE SCALE GENOMIC DNA]</scope>
</reference>
<protein>
    <submittedName>
        <fullName evidence="1">Uncharacterized protein</fullName>
    </submittedName>
</protein>
<proteinExistence type="predicted"/>
<accession>A0AAU9MWN1</accession>
<organism evidence="1 2">
    <name type="scientific">Lactuca virosa</name>
    <dbReference type="NCBI Taxonomy" id="75947"/>
    <lineage>
        <taxon>Eukaryota</taxon>
        <taxon>Viridiplantae</taxon>
        <taxon>Streptophyta</taxon>
        <taxon>Embryophyta</taxon>
        <taxon>Tracheophyta</taxon>
        <taxon>Spermatophyta</taxon>
        <taxon>Magnoliopsida</taxon>
        <taxon>eudicotyledons</taxon>
        <taxon>Gunneridae</taxon>
        <taxon>Pentapetalae</taxon>
        <taxon>asterids</taxon>
        <taxon>campanulids</taxon>
        <taxon>Asterales</taxon>
        <taxon>Asteraceae</taxon>
        <taxon>Cichorioideae</taxon>
        <taxon>Cichorieae</taxon>
        <taxon>Lactucinae</taxon>
        <taxon>Lactuca</taxon>
    </lineage>
</organism>
<name>A0AAU9MWN1_9ASTR</name>
<gene>
    <name evidence="1" type="ORF">LVIROSA_LOCUS16691</name>
</gene>
<sequence>MVVIFAQSLNHTADTHHHVSSRAITAPTIVQPSDYGRIEEVRIKKNQSLLIWKSANGACRIPPLILSALKIIMQRQDDGKWQHDLYEQPDPQVSNKGFEVYRIPFPLSRG</sequence>
<dbReference type="Proteomes" id="UP001157418">
    <property type="component" value="Unassembled WGS sequence"/>
</dbReference>
<evidence type="ECO:0000313" key="2">
    <source>
        <dbReference type="Proteomes" id="UP001157418"/>
    </source>
</evidence>
<dbReference type="EMBL" id="CAKMRJ010003184">
    <property type="protein sequence ID" value="CAH1429866.1"/>
    <property type="molecule type" value="Genomic_DNA"/>
</dbReference>
<evidence type="ECO:0000313" key="1">
    <source>
        <dbReference type="EMBL" id="CAH1429866.1"/>
    </source>
</evidence>
<dbReference type="AlphaFoldDB" id="A0AAU9MWN1"/>
<comment type="caution">
    <text evidence="1">The sequence shown here is derived from an EMBL/GenBank/DDBJ whole genome shotgun (WGS) entry which is preliminary data.</text>
</comment>